<organism evidence="4 5">
    <name type="scientific">Gnathostoma spinigerum</name>
    <dbReference type="NCBI Taxonomy" id="75299"/>
    <lineage>
        <taxon>Eukaryota</taxon>
        <taxon>Metazoa</taxon>
        <taxon>Ecdysozoa</taxon>
        <taxon>Nematoda</taxon>
        <taxon>Chromadorea</taxon>
        <taxon>Rhabditida</taxon>
        <taxon>Spirurina</taxon>
        <taxon>Gnathostomatomorpha</taxon>
        <taxon>Gnathostomatoidea</taxon>
        <taxon>Gnathostomatidae</taxon>
        <taxon>Gnathostoma</taxon>
    </lineage>
</organism>
<protein>
    <recommendedName>
        <fullName evidence="3">Multiprotein bridging factor 1 N-terminal domain-containing protein</fullName>
    </recommendedName>
</protein>
<dbReference type="AlphaFoldDB" id="A0ABD6E5E4"/>
<evidence type="ECO:0000313" key="4">
    <source>
        <dbReference type="EMBL" id="MFH4975239.1"/>
    </source>
</evidence>
<name>A0ABD6E5E4_9BILA</name>
<evidence type="ECO:0000256" key="1">
    <source>
        <dbReference type="ARBA" id="ARBA00023125"/>
    </source>
</evidence>
<sequence>MSKMGNIQSDTDPNTVTILHKQRPAQKSLKTTAELNAAQRRGADIETSKKFAAGGNRQHQTDKNIAKLDEETEVLHHERVSLSVGRAIQNARQAKEWTQKDLATVRFARLILIY</sequence>
<evidence type="ECO:0000256" key="2">
    <source>
        <dbReference type="SAM" id="MobiDB-lite"/>
    </source>
</evidence>
<feature type="compositionally biased region" description="Polar residues" evidence="2">
    <location>
        <begin position="1"/>
        <end position="17"/>
    </location>
</feature>
<dbReference type="Proteomes" id="UP001608902">
    <property type="component" value="Unassembled WGS sequence"/>
</dbReference>
<dbReference type="InterPro" id="IPR010982">
    <property type="entry name" value="Lambda_DNA-bd_dom_sf"/>
</dbReference>
<dbReference type="GO" id="GO:0005634">
    <property type="term" value="C:nucleus"/>
    <property type="evidence" value="ECO:0007669"/>
    <property type="project" value="UniProtKB-ARBA"/>
</dbReference>
<dbReference type="Gene3D" id="1.10.260.40">
    <property type="entry name" value="lambda repressor-like DNA-binding domains"/>
    <property type="match status" value="1"/>
</dbReference>
<keyword evidence="1" id="KW-0238">DNA-binding</keyword>
<feature type="region of interest" description="Disordered" evidence="2">
    <location>
        <begin position="1"/>
        <end position="60"/>
    </location>
</feature>
<comment type="caution">
    <text evidence="4">The sequence shown here is derived from an EMBL/GenBank/DDBJ whole genome shotgun (WGS) entry which is preliminary data.</text>
</comment>
<dbReference type="InterPro" id="IPR013729">
    <property type="entry name" value="MBF1_N"/>
</dbReference>
<proteinExistence type="predicted"/>
<feature type="domain" description="Multiprotein bridging factor 1 N-terminal" evidence="3">
    <location>
        <begin position="12"/>
        <end position="80"/>
    </location>
</feature>
<dbReference type="PANTHER" id="PTHR10245:SF15">
    <property type="entry name" value="ENDOTHELIAL DIFFERENTIATION-RELATED FACTOR 1"/>
    <property type="match status" value="1"/>
</dbReference>
<dbReference type="Pfam" id="PF08523">
    <property type="entry name" value="MBF1"/>
    <property type="match status" value="1"/>
</dbReference>
<gene>
    <name evidence="4" type="ORF">AB6A40_001948</name>
</gene>
<evidence type="ECO:0000313" key="5">
    <source>
        <dbReference type="Proteomes" id="UP001608902"/>
    </source>
</evidence>
<dbReference type="EMBL" id="JBGFUD010000791">
    <property type="protein sequence ID" value="MFH4975239.1"/>
    <property type="molecule type" value="Genomic_DNA"/>
</dbReference>
<dbReference type="GO" id="GO:0003677">
    <property type="term" value="F:DNA binding"/>
    <property type="evidence" value="ECO:0007669"/>
    <property type="project" value="UniProtKB-KW"/>
</dbReference>
<keyword evidence="5" id="KW-1185">Reference proteome</keyword>
<evidence type="ECO:0000259" key="3">
    <source>
        <dbReference type="Pfam" id="PF08523"/>
    </source>
</evidence>
<reference evidence="4 5" key="1">
    <citation type="submission" date="2024-08" db="EMBL/GenBank/DDBJ databases">
        <title>Gnathostoma spinigerum genome.</title>
        <authorList>
            <person name="Gonzalez-Bertolin B."/>
            <person name="Monzon S."/>
            <person name="Zaballos A."/>
            <person name="Jimenez P."/>
            <person name="Dekumyoy P."/>
            <person name="Varona S."/>
            <person name="Cuesta I."/>
            <person name="Sumanam S."/>
            <person name="Adisakwattana P."/>
            <person name="Gasser R.B."/>
            <person name="Hernandez-Gonzalez A."/>
            <person name="Young N.D."/>
            <person name="Perteguer M.J."/>
        </authorList>
    </citation>
    <scope>NUCLEOTIDE SEQUENCE [LARGE SCALE GENOMIC DNA]</scope>
    <source>
        <strain evidence="4">AL3</strain>
        <tissue evidence="4">Liver</tissue>
    </source>
</reference>
<accession>A0ABD6E5E4</accession>
<dbReference type="PANTHER" id="PTHR10245">
    <property type="entry name" value="ENDOTHELIAL DIFFERENTIATION-RELATED FACTOR 1 MULTIPROTEIN BRIDGING FACTOR 1"/>
    <property type="match status" value="1"/>
</dbReference>